<proteinExistence type="predicted"/>
<keyword evidence="3" id="KW-1185">Reference proteome</keyword>
<dbReference type="OrthoDB" id="7870801at2"/>
<dbReference type="EMBL" id="LCYG01000039">
    <property type="protein sequence ID" value="KLK92197.1"/>
    <property type="molecule type" value="Genomic_DNA"/>
</dbReference>
<evidence type="ECO:0000256" key="1">
    <source>
        <dbReference type="SAM" id="SignalP"/>
    </source>
</evidence>
<reference evidence="2 3" key="1">
    <citation type="submission" date="2015-05" db="EMBL/GenBank/DDBJ databases">
        <title>Draft genome sequence of Microvirga vignae strain BR3299, a novel nitrogen fixing bacteria isolated from Brazil semi-aired region.</title>
        <authorList>
            <person name="Zilli J.E."/>
            <person name="Passos S.R."/>
            <person name="Leite J."/>
            <person name="Baldani J.I."/>
            <person name="Xavier G.R."/>
            <person name="Rumjaneck N.G."/>
            <person name="Simoes-Araujo J.L."/>
        </authorList>
    </citation>
    <scope>NUCLEOTIDE SEQUENCE [LARGE SCALE GENOMIC DNA]</scope>
    <source>
        <strain evidence="2 3">BR3299</strain>
    </source>
</reference>
<evidence type="ECO:0000313" key="3">
    <source>
        <dbReference type="Proteomes" id="UP000035489"/>
    </source>
</evidence>
<dbReference type="Proteomes" id="UP000035489">
    <property type="component" value="Unassembled WGS sequence"/>
</dbReference>
<sequence length="103" mass="11208">MKRLSLIVGITALLQTGAFAQPRPLTTGMTCHQTKSLVTGSGAIVLSTGQHTYDRYVRSQAFCLQTEFAQPAWVPTADIPQCFVGYTCVDEMPLSSRSGRLLN</sequence>
<dbReference type="AlphaFoldDB" id="A0A0H1RHU6"/>
<feature type="signal peptide" evidence="1">
    <location>
        <begin position="1"/>
        <end position="20"/>
    </location>
</feature>
<gene>
    <name evidence="2" type="ORF">AA309_15680</name>
</gene>
<name>A0A0H1RHU6_9HYPH</name>
<protein>
    <recommendedName>
        <fullName evidence="4">Secreted protein</fullName>
    </recommendedName>
</protein>
<organism evidence="2 3">
    <name type="scientific">Microvirga vignae</name>
    <dbReference type="NCBI Taxonomy" id="1225564"/>
    <lineage>
        <taxon>Bacteria</taxon>
        <taxon>Pseudomonadati</taxon>
        <taxon>Pseudomonadota</taxon>
        <taxon>Alphaproteobacteria</taxon>
        <taxon>Hyphomicrobiales</taxon>
        <taxon>Methylobacteriaceae</taxon>
        <taxon>Microvirga</taxon>
    </lineage>
</organism>
<comment type="caution">
    <text evidence="2">The sequence shown here is derived from an EMBL/GenBank/DDBJ whole genome shotgun (WGS) entry which is preliminary data.</text>
</comment>
<accession>A0A0H1RHU6</accession>
<evidence type="ECO:0008006" key="4">
    <source>
        <dbReference type="Google" id="ProtNLM"/>
    </source>
</evidence>
<evidence type="ECO:0000313" key="2">
    <source>
        <dbReference type="EMBL" id="KLK92197.1"/>
    </source>
</evidence>
<feature type="chain" id="PRO_5005199645" description="Secreted protein" evidence="1">
    <location>
        <begin position="21"/>
        <end position="103"/>
    </location>
</feature>
<dbReference type="PATRIC" id="fig|1225564.3.peg.4038"/>
<keyword evidence="1" id="KW-0732">Signal</keyword>